<comment type="caution">
    <text evidence="1">The sequence shown here is derived from an EMBL/GenBank/DDBJ whole genome shotgun (WGS) entry which is preliminary data.</text>
</comment>
<sequence length="163" mass="18347">FSILCKIRKSGEFGTYVGVGCNAQFRSTKPVFFPSTYSLAIPNARIFYSAIIDLCDSVFEDFRDLSADSKAFIANTTYTLFSALDSSFRAAHFFPEDDTVFVSYATTLTNATVESFFDDCINDIKEAVAEFRKNICQWKQGNVQEVIAFNQRIPGPAWTLFVE</sequence>
<accession>A0AAV5TL35</accession>
<proteinExistence type="predicted"/>
<evidence type="ECO:0000313" key="2">
    <source>
        <dbReference type="Proteomes" id="UP001432027"/>
    </source>
</evidence>
<evidence type="ECO:0000313" key="1">
    <source>
        <dbReference type="EMBL" id="GMS94877.1"/>
    </source>
</evidence>
<feature type="non-terminal residue" evidence="1">
    <location>
        <position position="1"/>
    </location>
</feature>
<dbReference type="GO" id="GO:0003700">
    <property type="term" value="F:DNA-binding transcription factor activity"/>
    <property type="evidence" value="ECO:0007669"/>
    <property type="project" value="TreeGrafter"/>
</dbReference>
<dbReference type="PANTHER" id="PTHR46011">
    <property type="entry name" value="NUCLEAR HORMONE RECEPTOR FAMILY MEMBER NHR-86-RELATED"/>
    <property type="match status" value="1"/>
</dbReference>
<dbReference type="GO" id="GO:0005634">
    <property type="term" value="C:nucleus"/>
    <property type="evidence" value="ECO:0007669"/>
    <property type="project" value="TreeGrafter"/>
</dbReference>
<dbReference type="AlphaFoldDB" id="A0AAV5TL35"/>
<organism evidence="1 2">
    <name type="scientific">Pristionchus entomophagus</name>
    <dbReference type="NCBI Taxonomy" id="358040"/>
    <lineage>
        <taxon>Eukaryota</taxon>
        <taxon>Metazoa</taxon>
        <taxon>Ecdysozoa</taxon>
        <taxon>Nematoda</taxon>
        <taxon>Chromadorea</taxon>
        <taxon>Rhabditida</taxon>
        <taxon>Rhabditina</taxon>
        <taxon>Diplogasteromorpha</taxon>
        <taxon>Diplogasteroidea</taxon>
        <taxon>Neodiplogasteridae</taxon>
        <taxon>Pristionchus</taxon>
    </lineage>
</organism>
<gene>
    <name evidence="1" type="ORF">PENTCL1PPCAC_17052</name>
</gene>
<name>A0AAV5TL35_9BILA</name>
<dbReference type="EMBL" id="BTSX01000004">
    <property type="protein sequence ID" value="GMS94877.1"/>
    <property type="molecule type" value="Genomic_DNA"/>
</dbReference>
<keyword evidence="2" id="KW-1185">Reference proteome</keyword>
<dbReference type="PANTHER" id="PTHR46011:SF6">
    <property type="entry name" value="HIGH ZINC ACTIVATED NUCLEAR RECEPTOR PROTEIN"/>
    <property type="match status" value="1"/>
</dbReference>
<reference evidence="1" key="1">
    <citation type="submission" date="2023-10" db="EMBL/GenBank/DDBJ databases">
        <title>Genome assembly of Pristionchus species.</title>
        <authorList>
            <person name="Yoshida K."/>
            <person name="Sommer R.J."/>
        </authorList>
    </citation>
    <scope>NUCLEOTIDE SEQUENCE</scope>
    <source>
        <strain evidence="1">RS0144</strain>
    </source>
</reference>
<protein>
    <submittedName>
        <fullName evidence="1">Uncharacterized protein</fullName>
    </submittedName>
</protein>
<dbReference type="Proteomes" id="UP001432027">
    <property type="component" value="Unassembled WGS sequence"/>
</dbReference>